<sequence length="359" mass="41450">MNRVLHIVGKMNRGGQETFIMNLFRSINRENVMFDFVVSTDEKGDYDNEICNLGGKIYHVTPKSKNIFRNYKQIKQIVKKNKYYIVERHTSNSYVFIDLFAAKRGGAKTRIAHSHNTSDNHSFIHRLCQPLLNKYTTARFACSTEAGEWLFGKKSFEIISNAIDIKNYVYSPEIRAKQRKLLDINDNQFVIGTVGRLNKQKNPKFILDIFYQIYLKEPNSIFIWIGVGELEGVIKEKIRSLNLQDHVKMLGLKNNVSELYQAMDAFLLPSLFEGLPVVGIEAQASGLPCFISDTVTDEIEVTDLVQFISFDKKATYWAEKVLEAKQVKRKNMLENIKKANYDINKLAKKIESFYLKNKS</sequence>
<dbReference type="RefSeq" id="WP_227207272.1">
    <property type="nucleotide sequence ID" value="NZ_JAJCLO010000006.1"/>
</dbReference>
<proteinExistence type="predicted"/>
<dbReference type="Pfam" id="PF13439">
    <property type="entry name" value="Glyco_transf_4"/>
    <property type="match status" value="1"/>
</dbReference>
<protein>
    <submittedName>
        <fullName evidence="3">Glycosyltransferase family 1 protein</fullName>
    </submittedName>
</protein>
<evidence type="ECO:0000259" key="2">
    <source>
        <dbReference type="Pfam" id="PF13439"/>
    </source>
</evidence>
<dbReference type="InterPro" id="IPR050194">
    <property type="entry name" value="Glycosyltransferase_grp1"/>
</dbReference>
<dbReference type="Proteomes" id="UP001215087">
    <property type="component" value="Unassembled WGS sequence"/>
</dbReference>
<reference evidence="3 4" key="1">
    <citation type="submission" date="2023-02" db="EMBL/GenBank/DDBJ databases">
        <title>Comparative genome analysis of Eubacterium limosum species.</title>
        <authorList>
            <person name="Bak J.E."/>
        </authorList>
    </citation>
    <scope>NUCLEOTIDE SEQUENCE [LARGE SCALE GENOMIC DNA]</scope>
    <source>
        <strain evidence="3 4">KGMB01548</strain>
    </source>
</reference>
<evidence type="ECO:0000313" key="3">
    <source>
        <dbReference type="EMBL" id="MDE1469063.1"/>
    </source>
</evidence>
<name>A0ABT5UJI7_EUBLI</name>
<feature type="domain" description="Glycosyl transferase family 1" evidence="1">
    <location>
        <begin position="176"/>
        <end position="338"/>
    </location>
</feature>
<evidence type="ECO:0000313" key="4">
    <source>
        <dbReference type="Proteomes" id="UP001215087"/>
    </source>
</evidence>
<dbReference type="Gene3D" id="3.40.50.2000">
    <property type="entry name" value="Glycogen Phosphorylase B"/>
    <property type="match status" value="2"/>
</dbReference>
<accession>A0ABT5UJI7</accession>
<organism evidence="3 4">
    <name type="scientific">Eubacterium limosum</name>
    <dbReference type="NCBI Taxonomy" id="1736"/>
    <lineage>
        <taxon>Bacteria</taxon>
        <taxon>Bacillati</taxon>
        <taxon>Bacillota</taxon>
        <taxon>Clostridia</taxon>
        <taxon>Eubacteriales</taxon>
        <taxon>Eubacteriaceae</taxon>
        <taxon>Eubacterium</taxon>
    </lineage>
</organism>
<gene>
    <name evidence="3" type="ORF">PTZ04_02210</name>
</gene>
<dbReference type="EMBL" id="JAQSVD010000001">
    <property type="protein sequence ID" value="MDE1469063.1"/>
    <property type="molecule type" value="Genomic_DNA"/>
</dbReference>
<dbReference type="CDD" id="cd03812">
    <property type="entry name" value="GT4_CapH-like"/>
    <property type="match status" value="1"/>
</dbReference>
<feature type="domain" description="Glycosyltransferase subfamily 4-like N-terminal" evidence="2">
    <location>
        <begin position="14"/>
        <end position="165"/>
    </location>
</feature>
<dbReference type="Pfam" id="PF00534">
    <property type="entry name" value="Glycos_transf_1"/>
    <property type="match status" value="1"/>
</dbReference>
<dbReference type="PANTHER" id="PTHR45947:SF3">
    <property type="entry name" value="SULFOQUINOVOSYL TRANSFERASE SQD2"/>
    <property type="match status" value="1"/>
</dbReference>
<dbReference type="InterPro" id="IPR001296">
    <property type="entry name" value="Glyco_trans_1"/>
</dbReference>
<evidence type="ECO:0000259" key="1">
    <source>
        <dbReference type="Pfam" id="PF00534"/>
    </source>
</evidence>
<dbReference type="SUPFAM" id="SSF53756">
    <property type="entry name" value="UDP-Glycosyltransferase/glycogen phosphorylase"/>
    <property type="match status" value="1"/>
</dbReference>
<dbReference type="InterPro" id="IPR028098">
    <property type="entry name" value="Glyco_trans_4-like_N"/>
</dbReference>
<dbReference type="PANTHER" id="PTHR45947">
    <property type="entry name" value="SULFOQUINOVOSYL TRANSFERASE SQD2"/>
    <property type="match status" value="1"/>
</dbReference>
<comment type="caution">
    <text evidence="3">The sequence shown here is derived from an EMBL/GenBank/DDBJ whole genome shotgun (WGS) entry which is preliminary data.</text>
</comment>
<keyword evidence="4" id="KW-1185">Reference proteome</keyword>